<dbReference type="Proteomes" id="UP001321473">
    <property type="component" value="Unassembled WGS sequence"/>
</dbReference>
<keyword evidence="2" id="KW-1185">Reference proteome</keyword>
<organism evidence="1 2">
    <name type="scientific">Amblyomma americanum</name>
    <name type="common">Lone star tick</name>
    <dbReference type="NCBI Taxonomy" id="6943"/>
    <lineage>
        <taxon>Eukaryota</taxon>
        <taxon>Metazoa</taxon>
        <taxon>Ecdysozoa</taxon>
        <taxon>Arthropoda</taxon>
        <taxon>Chelicerata</taxon>
        <taxon>Arachnida</taxon>
        <taxon>Acari</taxon>
        <taxon>Parasitiformes</taxon>
        <taxon>Ixodida</taxon>
        <taxon>Ixodoidea</taxon>
        <taxon>Ixodidae</taxon>
        <taxon>Amblyomminae</taxon>
        <taxon>Amblyomma</taxon>
    </lineage>
</organism>
<accession>A0AAQ4FJ85</accession>
<sequence>MAASSVPGLEGGVPILVSPEDAGVQVVTAQPEAPTGRVPLEPAAPVNGGHALERCWTPDRTKFLIELVKSKLQNPAFKTRKAMWRHH</sequence>
<proteinExistence type="predicted"/>
<evidence type="ECO:0000313" key="1">
    <source>
        <dbReference type="EMBL" id="KAK8787337.1"/>
    </source>
</evidence>
<evidence type="ECO:0000313" key="2">
    <source>
        <dbReference type="Proteomes" id="UP001321473"/>
    </source>
</evidence>
<protein>
    <submittedName>
        <fullName evidence="1">Uncharacterized protein</fullName>
    </submittedName>
</protein>
<dbReference type="AlphaFoldDB" id="A0AAQ4FJ85"/>
<reference evidence="1 2" key="1">
    <citation type="journal article" date="2023" name="Arcadia Sci">
        <title>De novo assembly of a long-read Amblyomma americanum tick genome.</title>
        <authorList>
            <person name="Chou S."/>
            <person name="Poskanzer K.E."/>
            <person name="Rollins M."/>
            <person name="Thuy-Boun P.S."/>
        </authorList>
    </citation>
    <scope>NUCLEOTIDE SEQUENCE [LARGE SCALE GENOMIC DNA]</scope>
    <source>
        <strain evidence="1">F_SG_1</strain>
        <tissue evidence="1">Salivary glands</tissue>
    </source>
</reference>
<dbReference type="EMBL" id="JARKHS020001926">
    <property type="protein sequence ID" value="KAK8787337.1"/>
    <property type="molecule type" value="Genomic_DNA"/>
</dbReference>
<gene>
    <name evidence="1" type="ORF">V5799_022887</name>
</gene>
<comment type="caution">
    <text evidence="1">The sequence shown here is derived from an EMBL/GenBank/DDBJ whole genome shotgun (WGS) entry which is preliminary data.</text>
</comment>
<name>A0AAQ4FJ85_AMBAM</name>